<evidence type="ECO:0000256" key="1">
    <source>
        <dbReference type="SAM" id="Phobius"/>
    </source>
</evidence>
<keyword evidence="1" id="KW-0472">Membrane</keyword>
<feature type="transmembrane region" description="Helical" evidence="1">
    <location>
        <begin position="153"/>
        <end position="173"/>
    </location>
</feature>
<dbReference type="AlphaFoldDB" id="A0A158IAK7"/>
<feature type="transmembrane region" description="Helical" evidence="1">
    <location>
        <begin position="276"/>
        <end position="294"/>
    </location>
</feature>
<dbReference type="EMBL" id="FCOC02000031">
    <property type="protein sequence ID" value="SAL53608.1"/>
    <property type="molecule type" value="Genomic_DNA"/>
</dbReference>
<protein>
    <submittedName>
        <fullName evidence="2">Uncharacterized protein</fullName>
    </submittedName>
</protein>
<keyword evidence="1" id="KW-1133">Transmembrane helix</keyword>
<sequence>MRIVKLPGVIGESASPGVSAAIWLLVLSLLCFVAISHESTLPARFLLDEQFILERMIADVHFEAFGDAFDNLAWIFRSLGLSTLAITVVGFFGSTLGFVFAIWRSEVKSLSCMEFLITCFWLFDQTVYIGMLSKEIVISLAVLLLLLCKDSRFLILVFITCSSVIAIFFRSYWAITLVPTLMLYFGPPFFRRLPFLIALAVLVFACVAVDFRIQYGEALDFARQMVNETRDPTEVASLIVQFIPGGNMVSDVTNAMLILSTFLFPVPLILSGVATQTIGGICTFFTLVPMFSRYRTWKALREPRRFEKLCFCFAFSFLVTQAIFEPDYGSFLRHLSPISPLLMYLLLSSRSAQESDAS</sequence>
<feature type="transmembrane region" description="Helical" evidence="1">
    <location>
        <begin position="79"/>
        <end position="103"/>
    </location>
</feature>
<gene>
    <name evidence="2" type="ORF">AWB64_05860</name>
</gene>
<organism evidence="2 3">
    <name type="scientific">Caballeronia sordidicola</name>
    <name type="common">Burkholderia sordidicola</name>
    <dbReference type="NCBI Taxonomy" id="196367"/>
    <lineage>
        <taxon>Bacteria</taxon>
        <taxon>Pseudomonadati</taxon>
        <taxon>Pseudomonadota</taxon>
        <taxon>Betaproteobacteria</taxon>
        <taxon>Burkholderiales</taxon>
        <taxon>Burkholderiaceae</taxon>
        <taxon>Caballeronia</taxon>
    </lineage>
</organism>
<proteinExistence type="predicted"/>
<evidence type="ECO:0000313" key="2">
    <source>
        <dbReference type="EMBL" id="SAL53608.1"/>
    </source>
</evidence>
<dbReference type="Proteomes" id="UP000054893">
    <property type="component" value="Unassembled WGS sequence"/>
</dbReference>
<keyword evidence="1" id="KW-0812">Transmembrane</keyword>
<feature type="transmembrane region" description="Helical" evidence="1">
    <location>
        <begin position="193"/>
        <end position="213"/>
    </location>
</feature>
<feature type="transmembrane region" description="Helical" evidence="1">
    <location>
        <begin position="115"/>
        <end position="146"/>
    </location>
</feature>
<name>A0A158IAK7_CABSO</name>
<evidence type="ECO:0000313" key="3">
    <source>
        <dbReference type="Proteomes" id="UP000054893"/>
    </source>
</evidence>
<accession>A0A158IAK7</accession>
<dbReference type="RefSeq" id="WP_208603331.1">
    <property type="nucleotide sequence ID" value="NZ_FCOC02000031.1"/>
</dbReference>
<reference evidence="2 3" key="1">
    <citation type="submission" date="2016-01" db="EMBL/GenBank/DDBJ databases">
        <authorList>
            <person name="Oliw E.H."/>
        </authorList>
    </citation>
    <scope>NUCLEOTIDE SEQUENCE [LARGE SCALE GENOMIC DNA]</scope>
    <source>
        <strain evidence="2">LMG 22029</strain>
    </source>
</reference>
<feature type="transmembrane region" description="Helical" evidence="1">
    <location>
        <begin position="20"/>
        <end position="37"/>
    </location>
</feature>